<feature type="compositionally biased region" description="Basic residues" evidence="6">
    <location>
        <begin position="241"/>
        <end position="253"/>
    </location>
</feature>
<feature type="region of interest" description="Disordered" evidence="6">
    <location>
        <begin position="1463"/>
        <end position="1487"/>
    </location>
</feature>
<evidence type="ECO:0000256" key="2">
    <source>
        <dbReference type="ARBA" id="ARBA00022741"/>
    </source>
</evidence>
<evidence type="ECO:0000256" key="5">
    <source>
        <dbReference type="ARBA" id="ARBA00023242"/>
    </source>
</evidence>
<name>A0ABQ0L9N9_MYCCL</name>
<feature type="region of interest" description="Disordered" evidence="6">
    <location>
        <begin position="136"/>
        <end position="254"/>
    </location>
</feature>
<dbReference type="SUPFAM" id="SSF54160">
    <property type="entry name" value="Chromo domain-like"/>
    <property type="match status" value="1"/>
</dbReference>
<feature type="region of interest" description="Disordered" evidence="6">
    <location>
        <begin position="1567"/>
        <end position="1634"/>
    </location>
</feature>
<dbReference type="PROSITE" id="PS51194">
    <property type="entry name" value="HELICASE_CTER"/>
    <property type="match status" value="1"/>
</dbReference>
<feature type="compositionally biased region" description="Basic residues" evidence="6">
    <location>
        <begin position="305"/>
        <end position="315"/>
    </location>
</feature>
<dbReference type="CDD" id="cd18793">
    <property type="entry name" value="SF2_C_SNF"/>
    <property type="match status" value="1"/>
</dbReference>
<dbReference type="PROSITE" id="PS51192">
    <property type="entry name" value="HELICASE_ATP_BIND_1"/>
    <property type="match status" value="1"/>
</dbReference>
<feature type="compositionally biased region" description="Polar residues" evidence="6">
    <location>
        <begin position="1583"/>
        <end position="1610"/>
    </location>
</feature>
<feature type="domain" description="Helicase C-terminal" evidence="8">
    <location>
        <begin position="1136"/>
        <end position="1288"/>
    </location>
</feature>
<dbReference type="Proteomes" id="UP000815677">
    <property type="component" value="Unassembled WGS sequence"/>
</dbReference>
<keyword evidence="10" id="KW-1185">Reference proteome</keyword>
<dbReference type="Gene3D" id="3.40.50.10810">
    <property type="entry name" value="Tandem AAA-ATPase domain"/>
    <property type="match status" value="1"/>
</dbReference>
<evidence type="ECO:0000259" key="7">
    <source>
        <dbReference type="PROSITE" id="PS51192"/>
    </source>
</evidence>
<dbReference type="Gene3D" id="3.40.50.300">
    <property type="entry name" value="P-loop containing nucleotide triphosphate hydrolases"/>
    <property type="match status" value="1"/>
</dbReference>
<dbReference type="Pfam" id="PF00176">
    <property type="entry name" value="SNF2-rel_dom"/>
    <property type="match status" value="1"/>
</dbReference>
<dbReference type="PANTHER" id="PTHR45623:SF17">
    <property type="entry name" value="CHROMODOMAIN-HELICASE-DNA-BINDING PROTEIN 3-RELATED"/>
    <property type="match status" value="1"/>
</dbReference>
<dbReference type="InterPro" id="IPR027417">
    <property type="entry name" value="P-loop_NTPase"/>
</dbReference>
<feature type="compositionally biased region" description="Polar residues" evidence="6">
    <location>
        <begin position="619"/>
        <end position="633"/>
    </location>
</feature>
<reference evidence="9" key="1">
    <citation type="submission" date="2014-09" db="EMBL/GenBank/DDBJ databases">
        <title>Genome sequence of the luminous mushroom Mycena chlorophos for searching fungal bioluminescence genes.</title>
        <authorList>
            <person name="Tanaka Y."/>
            <person name="Kasuga D."/>
            <person name="Oba Y."/>
            <person name="Hase S."/>
            <person name="Sato K."/>
            <person name="Oba Y."/>
            <person name="Sakakibara Y."/>
        </authorList>
    </citation>
    <scope>NUCLEOTIDE SEQUENCE</scope>
</reference>
<accession>A0ABQ0L9N9</accession>
<keyword evidence="2" id="KW-0547">Nucleotide-binding</keyword>
<dbReference type="Pfam" id="PF00271">
    <property type="entry name" value="Helicase_C"/>
    <property type="match status" value="1"/>
</dbReference>
<dbReference type="InterPro" id="IPR056616">
    <property type="entry name" value="Chromo_MIT1"/>
</dbReference>
<keyword evidence="3" id="KW-0378">Hydrolase</keyword>
<dbReference type="SMART" id="SM00487">
    <property type="entry name" value="DEXDc"/>
    <property type="match status" value="1"/>
</dbReference>
<dbReference type="PANTHER" id="PTHR45623">
    <property type="entry name" value="CHROMODOMAIN-HELICASE-DNA-BINDING PROTEIN 3-RELATED-RELATED"/>
    <property type="match status" value="1"/>
</dbReference>
<evidence type="ECO:0000256" key="4">
    <source>
        <dbReference type="ARBA" id="ARBA00022840"/>
    </source>
</evidence>
<feature type="compositionally biased region" description="Acidic residues" evidence="6">
    <location>
        <begin position="153"/>
        <end position="175"/>
    </location>
</feature>
<dbReference type="Gene3D" id="2.40.50.40">
    <property type="match status" value="1"/>
</dbReference>
<gene>
    <name evidence="9" type="ORF">MCHLO_05283</name>
</gene>
<evidence type="ECO:0000256" key="1">
    <source>
        <dbReference type="ARBA" id="ARBA00004123"/>
    </source>
</evidence>
<feature type="region of interest" description="Disordered" evidence="6">
    <location>
        <begin position="28"/>
        <end position="49"/>
    </location>
</feature>
<dbReference type="Pfam" id="PF23615">
    <property type="entry name" value="Chromo_MIT1"/>
    <property type="match status" value="1"/>
</dbReference>
<sequence>MSDPLLDPAALFTPPRKKHAARQFLDHVDAPTLSPNTKGTYQEASQFKSRLSEPLPVDEVIGEYTYEGQEPSKYYYARYQDGIAHRYPAAKFEQGHPDLVAEYLRKKTMGELKEFSPNAHYIHPKSRVKLMIKLKSSASSAGSAPPSSSDMGEVTDSDQGEEDDDDEEEDEDAYESESVAPLRRSTRAKTQQSRKSRTVDSDSDEEPAAPRRSSRRKAARTPSTSYEEEEEESDGYESAPKAKKRSKASRKLAIRPAYGHVGSIADVDCDYHADADTAPLRSHRSACEKCGLGPTHELLEAEQRKQRRGKKKTKRKSAEDEFDSRDELERLTDKGGWVRCLKCPVVVHWGCLSASDRNEILKAIRDVDRDAWRSTQPASEIYDEDGQPKPNKNEPRKRAGLDPQQMTDFVCRDCSKSGICIGCHATVSSPPDAQPTVEPAGEPTSLAAAPAAASADVEMKPALKYDADVALLFRCLGCRRAAHYEHLHVPEHLAGKPIWDIANHYMSESNWLCADCSSFESKVVDKILAWRPYPATATEPALEADELPDIKQPLPREYLVKWMNKSYGRVQWVPHMWLFSKHQSKLKNFVATGPKVELLEQPIGEEENQGAETTQFQVVVESSRQSSTKPGSSEQERPQGPLPDAEKRIPLAWKTVDRVLDLNLWRPRNARQKKGKRTRIDSDADDDLEDEFELEKKSVRDGLVEPSGVFSETLADWESRTRQKFSIEHIDQVSWAYLKWGELTYDQATWDCPPSSDDAMYPAFVTALERFIAARDVCIKPGTKTQMPNRPKEGFASLRLTQAADLDLGQDPAFKLMDFQVDGFNWLCDNWWNEQPCILADEMGLGKTVQIATFIGKIVQDFSVSPALVVVPNATITNWVREFERWAPKLRVVPFYGEGPARKIIRDYELMHHEKRKDCLPIKYHVLVTTYDTIIGTDFSTVFKSQPRWEVLVVDEGQRLKSDNSLLFRKLNELRTLHRVIMTGTPLNNNIRELFNLMNFLDPKEWADLEALEKEHEELTEDLIKDLHVRLRPYFLRRIKSQVLKLPPKNEVIVPVSMAPLQKEIYRSILTHNLDLLKGLSKKKTGVARGKLNNVLMHLRKCLQHPYLYEDTIEPRGLSKQETHYKLIDASAKLRLLKVLLPKLKARGHRVLLFSQFVIALDIIEDFLVGEGLKFLRLDGNTKGSERQKGMDEFNREGSDVFIYLLTTRAGGVGINLYTADTVIIFDPDFNPHQDLQAIARAYRYGQKNTCLVFKLMVKDSAEERIIQVGKKKLVLDHLIVQKMDDDEEGGDNVESILTFGAQALFAEDPDARDIVYSDNDIDKLIEKTEQEAAPEQSTGEEGAFSFAFAKVWAAEKDTLEDVVEEDVTAESWAQALKKMNENRELNQVQEMERYGRGKQRAAANRRQNYAIDDSPVKSKSRAQSMVSNDSAYASGDGGDSSDSGGESDHVVDTAVLVAEALNQVADQQPPKRKKKADLPLPTAQNSVPLPPPCSLCGDRHSDQLGACLMTENSEHLAEFREMLILHAADEPLDKRLAAVAAIDEVLYQRGHVHLIHGQPLEIVDHGLGQPSDIPAKRHKAQAENSITRSLPSASSPAPTNAVASSSKRTLSPGPGSTEGPHKKPRQSPSSETCQVCKLSPHLVQECPVIADASPKKLSQEIKRLEEHPGTTKTVDALRKILSVRKKQEVANQEVIDLSDL</sequence>
<feature type="region of interest" description="Disordered" evidence="6">
    <location>
        <begin position="375"/>
        <end position="401"/>
    </location>
</feature>
<protein>
    <submittedName>
        <fullName evidence="9">SNF2 family DNA-dependent ATPase</fullName>
    </submittedName>
</protein>
<evidence type="ECO:0000259" key="8">
    <source>
        <dbReference type="PROSITE" id="PS51194"/>
    </source>
</evidence>
<feature type="compositionally biased region" description="Low complexity" evidence="6">
    <location>
        <begin position="136"/>
        <end position="149"/>
    </location>
</feature>
<feature type="region of interest" description="Disordered" evidence="6">
    <location>
        <begin position="1388"/>
        <end position="1449"/>
    </location>
</feature>
<evidence type="ECO:0000256" key="6">
    <source>
        <dbReference type="SAM" id="MobiDB-lite"/>
    </source>
</evidence>
<dbReference type="SUPFAM" id="SSF52540">
    <property type="entry name" value="P-loop containing nucleoside triphosphate hydrolases"/>
    <property type="match status" value="2"/>
</dbReference>
<dbReference type="InterPro" id="IPR038718">
    <property type="entry name" value="SNF2-like_sf"/>
</dbReference>
<dbReference type="InterPro" id="IPR016197">
    <property type="entry name" value="Chromo-like_dom_sf"/>
</dbReference>
<dbReference type="EMBL" id="DF844078">
    <property type="protein sequence ID" value="GAT47841.1"/>
    <property type="molecule type" value="Genomic_DNA"/>
</dbReference>
<dbReference type="InterPro" id="IPR014001">
    <property type="entry name" value="Helicase_ATP-bd"/>
</dbReference>
<dbReference type="InterPro" id="IPR049730">
    <property type="entry name" value="SNF2/RAD54-like_C"/>
</dbReference>
<feature type="region of interest" description="Disordered" evidence="6">
    <location>
        <begin position="619"/>
        <end position="648"/>
    </location>
</feature>
<dbReference type="SMART" id="SM00490">
    <property type="entry name" value="HELICc"/>
    <property type="match status" value="1"/>
</dbReference>
<proteinExistence type="predicted"/>
<feature type="domain" description="Helicase ATP-binding" evidence="7">
    <location>
        <begin position="828"/>
        <end position="1004"/>
    </location>
</feature>
<feature type="compositionally biased region" description="Acidic residues" evidence="6">
    <location>
        <begin position="226"/>
        <end position="235"/>
    </location>
</feature>
<evidence type="ECO:0000313" key="10">
    <source>
        <dbReference type="Proteomes" id="UP000815677"/>
    </source>
</evidence>
<keyword evidence="4" id="KW-0067">ATP-binding</keyword>
<dbReference type="InterPro" id="IPR000330">
    <property type="entry name" value="SNF2_N"/>
</dbReference>
<organism evidence="9 10">
    <name type="scientific">Mycena chlorophos</name>
    <name type="common">Agaric fungus</name>
    <name type="synonym">Agaricus chlorophos</name>
    <dbReference type="NCBI Taxonomy" id="658473"/>
    <lineage>
        <taxon>Eukaryota</taxon>
        <taxon>Fungi</taxon>
        <taxon>Dikarya</taxon>
        <taxon>Basidiomycota</taxon>
        <taxon>Agaricomycotina</taxon>
        <taxon>Agaricomycetes</taxon>
        <taxon>Agaricomycetidae</taxon>
        <taxon>Agaricales</taxon>
        <taxon>Marasmiineae</taxon>
        <taxon>Mycenaceae</taxon>
        <taxon>Mycena</taxon>
    </lineage>
</organism>
<feature type="region of interest" description="Disordered" evidence="6">
    <location>
        <begin position="298"/>
        <end position="325"/>
    </location>
</feature>
<keyword evidence="5" id="KW-0539">Nucleus</keyword>
<evidence type="ECO:0000256" key="3">
    <source>
        <dbReference type="ARBA" id="ARBA00022801"/>
    </source>
</evidence>
<dbReference type="InterPro" id="IPR001650">
    <property type="entry name" value="Helicase_C-like"/>
</dbReference>
<feature type="compositionally biased region" description="Basic and acidic residues" evidence="6">
    <location>
        <begin position="391"/>
        <end position="400"/>
    </location>
</feature>
<feature type="compositionally biased region" description="Basic residues" evidence="6">
    <location>
        <begin position="184"/>
        <end position="196"/>
    </location>
</feature>
<evidence type="ECO:0000313" key="9">
    <source>
        <dbReference type="EMBL" id="GAT47841.1"/>
    </source>
</evidence>
<feature type="compositionally biased region" description="Polar residues" evidence="6">
    <location>
        <begin position="33"/>
        <end position="49"/>
    </location>
</feature>
<comment type="subcellular location">
    <subcellularLocation>
        <location evidence="1">Nucleus</location>
    </subcellularLocation>
</comment>
<feature type="compositionally biased region" description="Low complexity" evidence="6">
    <location>
        <begin position="1428"/>
        <end position="1445"/>
    </location>
</feature>